<evidence type="ECO:0000313" key="2">
    <source>
        <dbReference type="Proteomes" id="UP000294614"/>
    </source>
</evidence>
<evidence type="ECO:0000313" key="1">
    <source>
        <dbReference type="EMBL" id="TCK58193.1"/>
    </source>
</evidence>
<proteinExistence type="predicted"/>
<dbReference type="RefSeq" id="WP_132874672.1">
    <property type="nucleotide sequence ID" value="NZ_SMGG01000008.1"/>
</dbReference>
<keyword evidence="2" id="KW-1185">Reference proteome</keyword>
<comment type="caution">
    <text evidence="1">The sequence shown here is derived from an EMBL/GenBank/DDBJ whole genome shotgun (WGS) entry which is preliminary data.</text>
</comment>
<sequence>METCAGEYTGAGFAAEAAHSGMVGLKAPFIFYGGDLLMTSNSAGGSTAILSSLGQDSASVLTADFALPVGGECVLKNTLSAMDSDTAGLTIANSLSENGFFILPAVTGAGISGGCDILSTIGDYGLKGLTRINNPLLKTSQSGKVSIVRPPVTSSAADDSVTFICDGKDRTKDLISLEISLNGIPTLKAEAKISCPRLVSIDLNGDFYSFDIITCSEGGGKTVMSGIMPEPEGSFTADIDAMKASEAVMLLSGKIVWAAEDFTARIKGTFTHWSLASYLADSAGLSARLLPNGYIAVTGGGTTHGIRPEGVFARTFKKHEQKYRAVTVNYRGDTSNHVHIEAPAEAGLNTDVKIRLYHGGSSRLLSDSAGLAKTAGGITETVTENVLFQNGKGVLSLPAVKVLTEGMTADGKKVSAEGLNGWREAAYTAVYDLYTLSETAEVKRYVRAVTDSSVTVFFKGGRETLTVDAPAVLDCVTALRLAHTLAATPETITLETTRTDGLNTPAGLFCKSSFGRGRVASAKIKVNADPLAVKNIIEVHP</sequence>
<reference evidence="1 2" key="1">
    <citation type="submission" date="2019-03" db="EMBL/GenBank/DDBJ databases">
        <title>Genomic Encyclopedia of Type Strains, Phase IV (KMG-IV): sequencing the most valuable type-strain genomes for metagenomic binning, comparative biology and taxonomic classification.</title>
        <authorList>
            <person name="Goeker M."/>
        </authorList>
    </citation>
    <scope>NUCLEOTIDE SEQUENCE [LARGE SCALE GENOMIC DNA]</scope>
    <source>
        <strain evidence="1 2">DSM 24984</strain>
    </source>
</reference>
<protein>
    <submittedName>
        <fullName evidence="1">Uncharacterized protein</fullName>
    </submittedName>
</protein>
<dbReference type="Proteomes" id="UP000294614">
    <property type="component" value="Unassembled WGS sequence"/>
</dbReference>
<organism evidence="1 2">
    <name type="scientific">Seleniivibrio woodruffii</name>
    <dbReference type="NCBI Taxonomy" id="1078050"/>
    <lineage>
        <taxon>Bacteria</taxon>
        <taxon>Pseudomonadati</taxon>
        <taxon>Deferribacterota</taxon>
        <taxon>Deferribacteres</taxon>
        <taxon>Deferribacterales</taxon>
        <taxon>Geovibrionaceae</taxon>
        <taxon>Seleniivibrio</taxon>
    </lineage>
</organism>
<name>A0A4R1K3C6_9BACT</name>
<accession>A0A4R1K3C6</accession>
<dbReference type="AlphaFoldDB" id="A0A4R1K3C6"/>
<gene>
    <name evidence="1" type="ORF">C8D98_2708</name>
</gene>
<dbReference type="EMBL" id="SMGG01000008">
    <property type="protein sequence ID" value="TCK58193.1"/>
    <property type="molecule type" value="Genomic_DNA"/>
</dbReference>